<evidence type="ECO:0000313" key="1">
    <source>
        <dbReference type="EMBL" id="KAG8199827.1"/>
    </source>
</evidence>
<gene>
    <name evidence="1" type="ORF">JTE90_000915</name>
</gene>
<comment type="caution">
    <text evidence="1">The sequence shown here is derived from an EMBL/GenBank/DDBJ whole genome shotgun (WGS) entry which is preliminary data.</text>
</comment>
<reference evidence="1 2" key="1">
    <citation type="journal article" date="2022" name="Nat. Ecol. Evol.">
        <title>A masculinizing supergene underlies an exaggerated male reproductive morph in a spider.</title>
        <authorList>
            <person name="Hendrickx F."/>
            <person name="De Corte Z."/>
            <person name="Sonet G."/>
            <person name="Van Belleghem S.M."/>
            <person name="Kostlbacher S."/>
            <person name="Vangestel C."/>
        </authorList>
    </citation>
    <scope>NUCLEOTIDE SEQUENCE [LARGE SCALE GENOMIC DNA]</scope>
    <source>
        <strain evidence="1">W744_W776</strain>
    </source>
</reference>
<dbReference type="EMBL" id="JAFNEN010000024">
    <property type="protein sequence ID" value="KAG8199827.1"/>
    <property type="molecule type" value="Genomic_DNA"/>
</dbReference>
<accession>A0AAV6VSG7</accession>
<name>A0AAV6VSG7_9ARAC</name>
<dbReference type="Proteomes" id="UP000827092">
    <property type="component" value="Unassembled WGS sequence"/>
</dbReference>
<keyword evidence="2" id="KW-1185">Reference proteome</keyword>
<proteinExistence type="predicted"/>
<evidence type="ECO:0000313" key="2">
    <source>
        <dbReference type="Proteomes" id="UP000827092"/>
    </source>
</evidence>
<organism evidence="1 2">
    <name type="scientific">Oedothorax gibbosus</name>
    <dbReference type="NCBI Taxonomy" id="931172"/>
    <lineage>
        <taxon>Eukaryota</taxon>
        <taxon>Metazoa</taxon>
        <taxon>Ecdysozoa</taxon>
        <taxon>Arthropoda</taxon>
        <taxon>Chelicerata</taxon>
        <taxon>Arachnida</taxon>
        <taxon>Araneae</taxon>
        <taxon>Araneomorphae</taxon>
        <taxon>Entelegynae</taxon>
        <taxon>Araneoidea</taxon>
        <taxon>Linyphiidae</taxon>
        <taxon>Erigoninae</taxon>
        <taxon>Oedothorax</taxon>
    </lineage>
</organism>
<sequence>MSSSCRGQPRSLEKPGASGGHCILLSSDFVIEQKGCAVLYWFSTGGAFLVYYWGRFTVSVLWGAGGTKADGYVIEITNQTKKN</sequence>
<protein>
    <submittedName>
        <fullName evidence="1">Uncharacterized protein</fullName>
    </submittedName>
</protein>
<dbReference type="AlphaFoldDB" id="A0AAV6VSG7"/>